<keyword evidence="2" id="KW-0812">Transmembrane</keyword>
<dbReference type="Proteomes" id="UP000192602">
    <property type="component" value="Unassembled WGS sequence"/>
</dbReference>
<dbReference type="RefSeq" id="WP_231988943.1">
    <property type="nucleotide sequence ID" value="NZ_AP026671.1"/>
</dbReference>
<dbReference type="GO" id="GO:0016020">
    <property type="term" value="C:membrane"/>
    <property type="evidence" value="ECO:0007669"/>
    <property type="project" value="InterPro"/>
</dbReference>
<evidence type="ECO:0000256" key="2">
    <source>
        <dbReference type="SAM" id="Phobius"/>
    </source>
</evidence>
<name>A0A1W1WTL5_9BACT</name>
<sequence>MIIVATFLQALAQILHMVINIYIWVVIIAALITWVRPDPYNPIVQTLFRLTEPVYALVRRYIPTVIGGIDLAPLIIIIGLQFIDMFFVRLLMQFAMRLGA</sequence>
<feature type="transmembrane region" description="Helical" evidence="2">
    <location>
        <begin position="12"/>
        <end position="35"/>
    </location>
</feature>
<comment type="similarity">
    <text evidence="1">Belongs to the YggT family.</text>
</comment>
<dbReference type="PANTHER" id="PTHR33219">
    <property type="entry name" value="YLMG HOMOLOG PROTEIN 2, CHLOROPLASTIC"/>
    <property type="match status" value="1"/>
</dbReference>
<dbReference type="AlphaFoldDB" id="A0A1W1WTL5"/>
<dbReference type="InterPro" id="IPR003425">
    <property type="entry name" value="CCB3/YggT"/>
</dbReference>
<reference evidence="4" key="1">
    <citation type="submission" date="2017-04" db="EMBL/GenBank/DDBJ databases">
        <authorList>
            <person name="Varghese N."/>
            <person name="Submissions S."/>
        </authorList>
    </citation>
    <scope>NUCLEOTIDE SEQUENCE [LARGE SCALE GENOMIC DNA]</scope>
    <source>
        <strain evidence="4">DSM 16512</strain>
    </source>
</reference>
<dbReference type="PANTHER" id="PTHR33219:SF14">
    <property type="entry name" value="PROTEIN COFACTOR ASSEMBLY OF COMPLEX C SUBUNIT B CCB3, CHLOROPLASTIC-RELATED"/>
    <property type="match status" value="1"/>
</dbReference>
<organism evidence="3 4">
    <name type="scientific">Nitratiruptor tergarcus DSM 16512</name>
    <dbReference type="NCBI Taxonomy" id="1069081"/>
    <lineage>
        <taxon>Bacteria</taxon>
        <taxon>Pseudomonadati</taxon>
        <taxon>Campylobacterota</taxon>
        <taxon>Epsilonproteobacteria</taxon>
        <taxon>Nautiliales</taxon>
        <taxon>Nitratiruptoraceae</taxon>
        <taxon>Nitratiruptor</taxon>
    </lineage>
</organism>
<gene>
    <name evidence="3" type="ORF">SAMN05660197_1393</name>
</gene>
<proteinExistence type="inferred from homology"/>
<dbReference type="EMBL" id="FWWZ01000001">
    <property type="protein sequence ID" value="SMC09576.1"/>
    <property type="molecule type" value="Genomic_DNA"/>
</dbReference>
<keyword evidence="2" id="KW-1133">Transmembrane helix</keyword>
<keyword evidence="2" id="KW-0472">Membrane</keyword>
<evidence type="ECO:0000313" key="4">
    <source>
        <dbReference type="Proteomes" id="UP000192602"/>
    </source>
</evidence>
<dbReference type="STRING" id="1069081.SAMN05660197_1393"/>
<accession>A0A1W1WTL5</accession>
<protein>
    <submittedName>
        <fullName evidence="3">YggT family protein</fullName>
    </submittedName>
</protein>
<dbReference type="Pfam" id="PF02325">
    <property type="entry name" value="CCB3_YggT"/>
    <property type="match status" value="1"/>
</dbReference>
<evidence type="ECO:0000313" key="3">
    <source>
        <dbReference type="EMBL" id="SMC09576.1"/>
    </source>
</evidence>
<evidence type="ECO:0000256" key="1">
    <source>
        <dbReference type="ARBA" id="ARBA00010894"/>
    </source>
</evidence>
<keyword evidence="4" id="KW-1185">Reference proteome</keyword>
<feature type="transmembrane region" description="Helical" evidence="2">
    <location>
        <begin position="71"/>
        <end position="92"/>
    </location>
</feature>